<evidence type="ECO:0000313" key="3">
    <source>
        <dbReference type="EMBL" id="MBR0553332.1"/>
    </source>
</evidence>
<feature type="signal peptide" evidence="1">
    <location>
        <begin position="1"/>
        <end position="32"/>
    </location>
</feature>
<name>A0A8T4IH24_9SPHN</name>
<sequence>MVMSKPSFGGLACRYLALCLVALCVMTCPAAAEDQGSSPELLIRNVRLVDFAADEPRIRDDHSVLVRDGRIVAVAPTDQLAADAGTEILEGNGRTLLPGLTDMHVHLWDEAELGAYLASGVTTVRNMSGMPYLLEMRDRIADGQLAGPRILTTGPILNSRGPNAQLNHQIVETAEEAKAAVRGQFEQGYRRIKVYSNLNRAAYEAILAEARALNMPITGHTPEGRRIEGMPEQLPFDIAFDEILDDGFESIEHVESIVWHGLRNRHDATRGRALARRIAAANVAVDPTLVAFANLMRIAETRGAHLRRQGAEMLNPFVRSMETEQSERWTNEDASRAGDDLAFYLEFTRMLADEGVRIVAGSDAGIATNIPGISLHDEFDLLLAAGLTPAQVLQAATTNAARVVGQRQEFGQIEPGQRADLLLVKGDPLDRIESLRHPQVVIAGGRVFDEQAVEALWRSAKQTDAGRTARNVLQAMEVQGTRVDLGH</sequence>
<dbReference type="GO" id="GO:0016810">
    <property type="term" value="F:hydrolase activity, acting on carbon-nitrogen (but not peptide) bonds"/>
    <property type="evidence" value="ECO:0007669"/>
    <property type="project" value="InterPro"/>
</dbReference>
<evidence type="ECO:0000259" key="2">
    <source>
        <dbReference type="Pfam" id="PF01979"/>
    </source>
</evidence>
<gene>
    <name evidence="3" type="ORF">J7S20_12520</name>
</gene>
<keyword evidence="4" id="KW-1185">Reference proteome</keyword>
<dbReference type="Pfam" id="PF01979">
    <property type="entry name" value="Amidohydro_1"/>
    <property type="match status" value="1"/>
</dbReference>
<dbReference type="SUPFAM" id="SSF51338">
    <property type="entry name" value="Composite domain of metallo-dependent hydrolases"/>
    <property type="match status" value="1"/>
</dbReference>
<dbReference type="PANTHER" id="PTHR43135:SF3">
    <property type="entry name" value="ALPHA-D-RIBOSE 1-METHYLPHOSPHONATE 5-TRIPHOSPHATE DIPHOSPHATASE"/>
    <property type="match status" value="1"/>
</dbReference>
<dbReference type="InterPro" id="IPR032466">
    <property type="entry name" value="Metal_Hydrolase"/>
</dbReference>
<evidence type="ECO:0000313" key="4">
    <source>
        <dbReference type="Proteomes" id="UP000676996"/>
    </source>
</evidence>
<dbReference type="InterPro" id="IPR011059">
    <property type="entry name" value="Metal-dep_hydrolase_composite"/>
</dbReference>
<dbReference type="Gene3D" id="1.20.58.520">
    <property type="entry name" value="Amidohydrolase"/>
    <property type="match status" value="1"/>
</dbReference>
<evidence type="ECO:0000256" key="1">
    <source>
        <dbReference type="SAM" id="SignalP"/>
    </source>
</evidence>
<feature type="chain" id="PRO_5035896792" evidence="1">
    <location>
        <begin position="33"/>
        <end position="487"/>
    </location>
</feature>
<feature type="domain" description="Amidohydrolase-related" evidence="2">
    <location>
        <begin position="95"/>
        <end position="446"/>
    </location>
</feature>
<keyword evidence="1" id="KW-0732">Signal</keyword>
<dbReference type="AlphaFoldDB" id="A0A8T4IH24"/>
<accession>A0A8T4IH24</accession>
<dbReference type="Gene3D" id="3.30.110.90">
    <property type="entry name" value="Amidohydrolase"/>
    <property type="match status" value="1"/>
</dbReference>
<dbReference type="InterPro" id="IPR051781">
    <property type="entry name" value="Metallo-dep_Hydrolase"/>
</dbReference>
<dbReference type="RefSeq" id="WP_284054562.1">
    <property type="nucleotide sequence ID" value="NZ_JAGRQC010000003.1"/>
</dbReference>
<dbReference type="Gene3D" id="2.30.40.10">
    <property type="entry name" value="Urease, subunit C, domain 1"/>
    <property type="match status" value="1"/>
</dbReference>
<organism evidence="3 4">
    <name type="scientific">Stakelama marina</name>
    <dbReference type="NCBI Taxonomy" id="2826939"/>
    <lineage>
        <taxon>Bacteria</taxon>
        <taxon>Pseudomonadati</taxon>
        <taxon>Pseudomonadota</taxon>
        <taxon>Alphaproteobacteria</taxon>
        <taxon>Sphingomonadales</taxon>
        <taxon>Sphingomonadaceae</taxon>
        <taxon>Stakelama</taxon>
    </lineage>
</organism>
<comment type="caution">
    <text evidence="3">The sequence shown here is derived from an EMBL/GenBank/DDBJ whole genome shotgun (WGS) entry which is preliminary data.</text>
</comment>
<dbReference type="EMBL" id="JAGRQC010000003">
    <property type="protein sequence ID" value="MBR0553332.1"/>
    <property type="molecule type" value="Genomic_DNA"/>
</dbReference>
<protein>
    <submittedName>
        <fullName evidence="3">Amidohydrolase family protein</fullName>
    </submittedName>
</protein>
<dbReference type="SUPFAM" id="SSF51556">
    <property type="entry name" value="Metallo-dependent hydrolases"/>
    <property type="match status" value="1"/>
</dbReference>
<proteinExistence type="predicted"/>
<dbReference type="Gene3D" id="3.40.50.10910">
    <property type="entry name" value="Amidohydrolase"/>
    <property type="match status" value="1"/>
</dbReference>
<dbReference type="Proteomes" id="UP000676996">
    <property type="component" value="Unassembled WGS sequence"/>
</dbReference>
<dbReference type="InterPro" id="IPR006680">
    <property type="entry name" value="Amidohydro-rel"/>
</dbReference>
<reference evidence="3" key="1">
    <citation type="submission" date="2021-04" db="EMBL/GenBank/DDBJ databases">
        <title>Ouciella asimina sp. nov., isolated from the surface seawater in the hydrothermal field of Okinawa Trough.</title>
        <authorList>
            <person name="Shuang W."/>
        </authorList>
    </citation>
    <scope>NUCLEOTIDE SEQUENCE</scope>
    <source>
        <strain evidence="3">LXI357</strain>
    </source>
</reference>
<dbReference type="PANTHER" id="PTHR43135">
    <property type="entry name" value="ALPHA-D-RIBOSE 1-METHYLPHOSPHONATE 5-TRIPHOSPHATE DIPHOSPHATASE"/>
    <property type="match status" value="1"/>
</dbReference>